<evidence type="ECO:0000256" key="7">
    <source>
        <dbReference type="RuleBase" id="RU003792"/>
    </source>
</evidence>
<dbReference type="GO" id="GO:0003723">
    <property type="term" value="F:RNA binding"/>
    <property type="evidence" value="ECO:0007669"/>
    <property type="project" value="InterPro"/>
</dbReference>
<dbReference type="HAMAP" id="MF_00171">
    <property type="entry name" value="TruA"/>
    <property type="match status" value="1"/>
</dbReference>
<accession>A0A973A8X7</accession>
<feature type="binding site" evidence="4 6">
    <location>
        <position position="117"/>
    </location>
    <ligand>
        <name>substrate</name>
    </ligand>
</feature>
<keyword evidence="2 4" id="KW-0819">tRNA processing</keyword>
<dbReference type="Gene3D" id="3.30.70.660">
    <property type="entry name" value="Pseudouridine synthase I, catalytic domain, C-terminal subdomain"/>
    <property type="match status" value="1"/>
</dbReference>
<evidence type="ECO:0000256" key="2">
    <source>
        <dbReference type="ARBA" id="ARBA00022694"/>
    </source>
</evidence>
<evidence type="ECO:0000256" key="1">
    <source>
        <dbReference type="ARBA" id="ARBA00009375"/>
    </source>
</evidence>
<dbReference type="SUPFAM" id="SSF55120">
    <property type="entry name" value="Pseudouridine synthase"/>
    <property type="match status" value="1"/>
</dbReference>
<evidence type="ECO:0000259" key="8">
    <source>
        <dbReference type="Pfam" id="PF01416"/>
    </source>
</evidence>
<dbReference type="GO" id="GO:0031119">
    <property type="term" value="P:tRNA pseudouridine synthesis"/>
    <property type="evidence" value="ECO:0007669"/>
    <property type="project" value="UniProtKB-UniRule"/>
</dbReference>
<comment type="similarity">
    <text evidence="1 4 7">Belongs to the tRNA pseudouridine synthase TruA family.</text>
</comment>
<evidence type="ECO:0000256" key="5">
    <source>
        <dbReference type="PIRSR" id="PIRSR001430-1"/>
    </source>
</evidence>
<dbReference type="InterPro" id="IPR020103">
    <property type="entry name" value="PsdUridine_synth_cat_dom_sf"/>
</dbReference>
<comment type="caution">
    <text evidence="4">Lacks conserved residue(s) required for the propagation of feature annotation.</text>
</comment>
<proteinExistence type="inferred from homology"/>
<gene>
    <name evidence="4" type="primary">truA</name>
    <name evidence="9" type="ORF">HQ497_07400</name>
</gene>
<evidence type="ECO:0000313" key="10">
    <source>
        <dbReference type="Proteomes" id="UP000754644"/>
    </source>
</evidence>
<comment type="subunit">
    <text evidence="4">Homodimer.</text>
</comment>
<protein>
    <recommendedName>
        <fullName evidence="4">tRNA pseudouridine synthase A</fullName>
        <ecNumber evidence="4">5.4.99.12</ecNumber>
    </recommendedName>
    <alternativeName>
        <fullName evidence="4">tRNA pseudouridine(38-40) synthase</fullName>
    </alternativeName>
    <alternativeName>
        <fullName evidence="4">tRNA pseudouridylate synthase I</fullName>
    </alternativeName>
    <alternativeName>
        <fullName evidence="4">tRNA-uridine isomerase I</fullName>
    </alternativeName>
</protein>
<dbReference type="InterPro" id="IPR020094">
    <property type="entry name" value="TruA/RsuA/RluB/E/F_N"/>
</dbReference>
<dbReference type="Proteomes" id="UP000754644">
    <property type="component" value="Unassembled WGS sequence"/>
</dbReference>
<comment type="function">
    <text evidence="4">Formation of pseudouridine at positions 38, 39 and 40 in the anticodon stem and loop of transfer RNAs.</text>
</comment>
<evidence type="ECO:0000313" key="9">
    <source>
        <dbReference type="EMBL" id="NQV65173.1"/>
    </source>
</evidence>
<evidence type="ECO:0000256" key="3">
    <source>
        <dbReference type="ARBA" id="ARBA00023235"/>
    </source>
</evidence>
<feature type="active site" description="Nucleophile" evidence="4 5">
    <location>
        <position position="59"/>
    </location>
</feature>
<evidence type="ECO:0000256" key="4">
    <source>
        <dbReference type="HAMAP-Rule" id="MF_00171"/>
    </source>
</evidence>
<dbReference type="PANTHER" id="PTHR11142:SF0">
    <property type="entry name" value="TRNA PSEUDOURIDINE SYNTHASE-LIKE 1"/>
    <property type="match status" value="1"/>
</dbReference>
<organism evidence="9 10">
    <name type="scientific">SAR86 cluster bacterium</name>
    <dbReference type="NCBI Taxonomy" id="2030880"/>
    <lineage>
        <taxon>Bacteria</taxon>
        <taxon>Pseudomonadati</taxon>
        <taxon>Pseudomonadota</taxon>
        <taxon>Gammaproteobacteria</taxon>
        <taxon>SAR86 cluster</taxon>
    </lineage>
</organism>
<dbReference type="Gene3D" id="3.30.70.580">
    <property type="entry name" value="Pseudouridine synthase I, catalytic domain, N-terminal subdomain"/>
    <property type="match status" value="1"/>
</dbReference>
<dbReference type="InterPro" id="IPR020095">
    <property type="entry name" value="PsdUridine_synth_TruA_C"/>
</dbReference>
<evidence type="ECO:0000256" key="6">
    <source>
        <dbReference type="PIRSR" id="PIRSR001430-2"/>
    </source>
</evidence>
<feature type="domain" description="Pseudouridine synthase I TruA alpha/beta" evidence="8">
    <location>
        <begin position="154"/>
        <end position="259"/>
    </location>
</feature>
<dbReference type="PIRSF" id="PIRSF001430">
    <property type="entry name" value="tRNA_psdUrid_synth"/>
    <property type="match status" value="1"/>
</dbReference>
<dbReference type="EMBL" id="JABMOJ010000276">
    <property type="protein sequence ID" value="NQV65173.1"/>
    <property type="molecule type" value="Genomic_DNA"/>
</dbReference>
<comment type="catalytic activity">
    <reaction evidence="4 7">
        <text>uridine(38/39/40) in tRNA = pseudouridine(38/39/40) in tRNA</text>
        <dbReference type="Rhea" id="RHEA:22376"/>
        <dbReference type="Rhea" id="RHEA-COMP:10085"/>
        <dbReference type="Rhea" id="RHEA-COMP:10087"/>
        <dbReference type="ChEBI" id="CHEBI:65314"/>
        <dbReference type="ChEBI" id="CHEBI:65315"/>
        <dbReference type="EC" id="5.4.99.12"/>
    </reaction>
</comment>
<dbReference type="InterPro" id="IPR020097">
    <property type="entry name" value="PsdUridine_synth_TruA_a/b_dom"/>
</dbReference>
<name>A0A973A8X7_9GAMM</name>
<dbReference type="Pfam" id="PF01416">
    <property type="entry name" value="PseudoU_synth_1"/>
    <property type="match status" value="1"/>
</dbReference>
<dbReference type="PANTHER" id="PTHR11142">
    <property type="entry name" value="PSEUDOURIDYLATE SYNTHASE"/>
    <property type="match status" value="1"/>
</dbReference>
<sequence length="267" mass="30219">MYYYRVKIAYKGTKYFGWQAQSTDTQYESKPTIEGRILNCLKKMTHYRPCTLSVASRTDGGVHAQGQRAKITLPIEISPEHLFLGLNSLLHADIRILACVASTKDYQPSRSTVSKEYHYYFGTSRVDNVAISDIALHLPIDGDFPKVMALLSSACQLFVGRHDFYNFSSQDKDAGTTVRQVYYCDIHPLNFLPLADNMYYLKIIGNGFLKYMIRYLMGALIELANGRITLEDVALHLQQHQSYKLSPRAKAKGLHLVNIDEVGVGVH</sequence>
<comment type="caution">
    <text evidence="9">The sequence shown here is derived from an EMBL/GenBank/DDBJ whole genome shotgun (WGS) entry which is preliminary data.</text>
</comment>
<dbReference type="EC" id="5.4.99.12" evidence="4"/>
<dbReference type="AlphaFoldDB" id="A0A973A8X7"/>
<reference evidence="9" key="1">
    <citation type="submission" date="2020-05" db="EMBL/GenBank/DDBJ databases">
        <title>Sulfur intermediates as new biogeochemical hubs in an aquatic model microbial ecosystem.</title>
        <authorList>
            <person name="Vigneron A."/>
        </authorList>
    </citation>
    <scope>NUCLEOTIDE SEQUENCE</scope>
    <source>
        <strain evidence="9">Bin.250</strain>
    </source>
</reference>
<dbReference type="InterPro" id="IPR001406">
    <property type="entry name" value="PsdUridine_synth_TruA"/>
</dbReference>
<dbReference type="GO" id="GO:0160147">
    <property type="term" value="F:tRNA pseudouridine(38-40) synthase activity"/>
    <property type="evidence" value="ECO:0007669"/>
    <property type="project" value="UniProtKB-EC"/>
</dbReference>
<keyword evidence="3 4" id="KW-0413">Isomerase</keyword>